<dbReference type="PANTHER" id="PTHR21063:SF4">
    <property type="entry name" value="CD48 ANTIGEN-RELATED"/>
    <property type="match status" value="1"/>
</dbReference>
<dbReference type="Ensembl" id="ENSCCRT00010120718.1">
    <property type="protein sequence ID" value="ENSCCRP00010108471.1"/>
    <property type="gene ID" value="ENSCCRG00010047904.1"/>
</dbReference>
<protein>
    <recommendedName>
        <fullName evidence="3">Immunoglobulin subtype domain-containing protein</fullName>
    </recommendedName>
</protein>
<evidence type="ECO:0008006" key="3">
    <source>
        <dbReference type="Google" id="ProtNLM"/>
    </source>
</evidence>
<dbReference type="SUPFAM" id="SSF48726">
    <property type="entry name" value="Immunoglobulin"/>
    <property type="match status" value="2"/>
</dbReference>
<evidence type="ECO:0000313" key="1">
    <source>
        <dbReference type="Ensembl" id="ENSCCRP00010108471.1"/>
    </source>
</evidence>
<dbReference type="Gene3D" id="2.60.40.10">
    <property type="entry name" value="Immunoglobulins"/>
    <property type="match status" value="2"/>
</dbReference>
<dbReference type="InterPro" id="IPR036179">
    <property type="entry name" value="Ig-like_dom_sf"/>
</dbReference>
<keyword evidence="2" id="KW-1185">Reference proteome</keyword>
<accession>A0A8C1PQX2</accession>
<organism evidence="1 2">
    <name type="scientific">Cyprinus carpio</name>
    <name type="common">Common carp</name>
    <dbReference type="NCBI Taxonomy" id="7962"/>
    <lineage>
        <taxon>Eukaryota</taxon>
        <taxon>Metazoa</taxon>
        <taxon>Chordata</taxon>
        <taxon>Craniata</taxon>
        <taxon>Vertebrata</taxon>
        <taxon>Euteleostomi</taxon>
        <taxon>Actinopterygii</taxon>
        <taxon>Neopterygii</taxon>
        <taxon>Teleostei</taxon>
        <taxon>Ostariophysi</taxon>
        <taxon>Cypriniformes</taxon>
        <taxon>Cyprinidae</taxon>
        <taxon>Cyprininae</taxon>
        <taxon>Cyprinus</taxon>
    </lineage>
</organism>
<dbReference type="AlphaFoldDB" id="A0A8C1PQX2"/>
<reference evidence="1" key="1">
    <citation type="submission" date="2025-08" db="UniProtKB">
        <authorList>
            <consortium name="Ensembl"/>
        </authorList>
    </citation>
    <scope>IDENTIFICATION</scope>
</reference>
<dbReference type="Proteomes" id="UP000694427">
    <property type="component" value="Unplaced"/>
</dbReference>
<reference evidence="1" key="2">
    <citation type="submission" date="2025-09" db="UniProtKB">
        <authorList>
            <consortium name="Ensembl"/>
        </authorList>
    </citation>
    <scope>IDENTIFICATION</scope>
</reference>
<evidence type="ECO:0000313" key="2">
    <source>
        <dbReference type="Proteomes" id="UP000694427"/>
    </source>
</evidence>
<dbReference type="InterPro" id="IPR013783">
    <property type="entry name" value="Ig-like_fold"/>
</dbReference>
<dbReference type="PANTHER" id="PTHR21063">
    <property type="entry name" value="LFA-3"/>
    <property type="match status" value="1"/>
</dbReference>
<name>A0A8C1PQX2_CYPCA</name>
<proteinExistence type="predicted"/>
<sequence>MFVLADIVKESVKDGRSVTLRIDNTKQPNEMMLWYFNNIRIALINDPTTSCLYDGVGGTFSDRLEVDYETGSLTITETRPEHAGRYEAEIIRRDGSGKSESLNRPSKCDSTRITQKTNNLGETIKTFQVTVSGVFGEIVSEEEGNNITIRSGLTEIKKDDVIDWRFGGTLIARVRNNNNPSVYEDELGGKFKDRLKLDGQTGDLNITNITTTDRGYYEVSNSINTFKKTFNVTGDPTKTFKSALEIEILSSSSSCFKLVVFFCFSVECNVLKNVGNQTDAGPHRFPQYKQIILWESMWTSNCLVIYIL</sequence>